<organism evidence="2 3">
    <name type="scientific">Pseudomonas cavernicola</name>
    <dbReference type="NCBI Taxonomy" id="2320866"/>
    <lineage>
        <taxon>Bacteria</taxon>
        <taxon>Pseudomonadati</taxon>
        <taxon>Pseudomonadota</taxon>
        <taxon>Gammaproteobacteria</taxon>
        <taxon>Pseudomonadales</taxon>
        <taxon>Pseudomonadaceae</taxon>
        <taxon>Pseudomonas</taxon>
    </lineage>
</organism>
<evidence type="ECO:0000313" key="3">
    <source>
        <dbReference type="Proteomes" id="UP000284021"/>
    </source>
</evidence>
<evidence type="ECO:0000256" key="1">
    <source>
        <dbReference type="SAM" id="SignalP"/>
    </source>
</evidence>
<dbReference type="EMBL" id="QYUR01000006">
    <property type="protein sequence ID" value="RJG10543.1"/>
    <property type="molecule type" value="Genomic_DNA"/>
</dbReference>
<feature type="chain" id="PRO_5019013978" evidence="1">
    <location>
        <begin position="20"/>
        <end position="81"/>
    </location>
</feature>
<protein>
    <submittedName>
        <fullName evidence="2">Uncharacterized protein</fullName>
    </submittedName>
</protein>
<name>A0A418XDX9_9PSED</name>
<dbReference type="AlphaFoldDB" id="A0A418XDX9"/>
<gene>
    <name evidence="2" type="ORF">D3879_21345</name>
</gene>
<dbReference type="RefSeq" id="WP_119956222.1">
    <property type="nucleotide sequence ID" value="NZ_QYUR01000006.1"/>
</dbReference>
<keyword evidence="3" id="KW-1185">Reference proteome</keyword>
<dbReference type="OrthoDB" id="8480939at2"/>
<keyword evidence="1" id="KW-0732">Signal</keyword>
<dbReference type="Proteomes" id="UP000284021">
    <property type="component" value="Unassembled WGS sequence"/>
</dbReference>
<accession>A0A418XDX9</accession>
<evidence type="ECO:0000313" key="2">
    <source>
        <dbReference type="EMBL" id="RJG10543.1"/>
    </source>
</evidence>
<proteinExistence type="predicted"/>
<feature type="signal peptide" evidence="1">
    <location>
        <begin position="1"/>
        <end position="19"/>
    </location>
</feature>
<reference evidence="2 3" key="1">
    <citation type="submission" date="2018-09" db="EMBL/GenBank/DDBJ databases">
        <authorList>
            <person name="Zhu H."/>
        </authorList>
    </citation>
    <scope>NUCLEOTIDE SEQUENCE [LARGE SCALE GENOMIC DNA]</scope>
    <source>
        <strain evidence="2 3">K1S02-6</strain>
    </source>
</reference>
<comment type="caution">
    <text evidence="2">The sequence shown here is derived from an EMBL/GenBank/DDBJ whole genome shotgun (WGS) entry which is preliminary data.</text>
</comment>
<sequence length="81" mass="8725">MRRLALFLAASLLCTPLWAMHCPQDMAQIDAILKSDPPSDPAVLAHVQKLRAEGEALHLAGDHSQSVKVLGEALDLLKASE</sequence>